<evidence type="ECO:0000259" key="3">
    <source>
        <dbReference type="Pfam" id="PF02517"/>
    </source>
</evidence>
<keyword evidence="2" id="KW-0472">Membrane</keyword>
<dbReference type="InterPro" id="IPR052710">
    <property type="entry name" value="CAAX_protease"/>
</dbReference>
<sequence>MSEPGPDAPSDGPAAAAVAAGDPPEEPDSAGAGPPASGLSASADPDAVASASAQAGSKQVRSSDVGATHADPASGSPGPTPAIAAPPPANASFARRAAPPPPAPLAPLLGAFAIDLLLALALLAGLSVLGTLGWGFAQGLRGLEGAQAAPGLTATMLIALCATAISALAVYYFRRNANAVERAASWRALWRPSSWAWIAIAPIVLATCSTLIVAAAQAQGLDATPTNQILGPAIHAQPALWLTFAVLIAPAYEELLFRRVLFGRLWAAGRPWLGLVLSSVAFALVHEPPGLGAGRGAGVLALWAVYTLMGAVFAWIYRRSGSLWVPYLAHAGNNLLATLPLLSTA</sequence>
<dbReference type="InterPro" id="IPR003675">
    <property type="entry name" value="Rce1/LyrA-like_dom"/>
</dbReference>
<comment type="caution">
    <text evidence="4">The sequence shown here is derived from an EMBL/GenBank/DDBJ whole genome shotgun (WGS) entry which is preliminary data.</text>
</comment>
<feature type="transmembrane region" description="Helical" evidence="2">
    <location>
        <begin position="229"/>
        <end position="249"/>
    </location>
</feature>
<dbReference type="GO" id="GO:0080120">
    <property type="term" value="P:CAAX-box protein maturation"/>
    <property type="evidence" value="ECO:0007669"/>
    <property type="project" value="UniProtKB-ARBA"/>
</dbReference>
<feature type="transmembrane region" description="Helical" evidence="2">
    <location>
        <begin position="297"/>
        <end position="317"/>
    </location>
</feature>
<name>A0A3N2RMR5_LYSEN</name>
<organism evidence="4 5">
    <name type="scientific">Lysobacter enzymogenes</name>
    <dbReference type="NCBI Taxonomy" id="69"/>
    <lineage>
        <taxon>Bacteria</taxon>
        <taxon>Pseudomonadati</taxon>
        <taxon>Pseudomonadota</taxon>
        <taxon>Gammaproteobacteria</taxon>
        <taxon>Lysobacterales</taxon>
        <taxon>Lysobacteraceae</taxon>
        <taxon>Lysobacter</taxon>
    </lineage>
</organism>
<dbReference type="Pfam" id="PF02517">
    <property type="entry name" value="Rce1-like"/>
    <property type="match status" value="1"/>
</dbReference>
<gene>
    <name evidence="4" type="ORF">D9T17_03170</name>
</gene>
<keyword evidence="4" id="KW-0378">Hydrolase</keyword>
<dbReference type="PANTHER" id="PTHR36435">
    <property type="entry name" value="SLR1288 PROTEIN"/>
    <property type="match status" value="1"/>
</dbReference>
<evidence type="ECO:0000256" key="1">
    <source>
        <dbReference type="SAM" id="MobiDB-lite"/>
    </source>
</evidence>
<feature type="transmembrane region" description="Helical" evidence="2">
    <location>
        <begin position="261"/>
        <end position="285"/>
    </location>
</feature>
<dbReference type="GO" id="GO:0004175">
    <property type="term" value="F:endopeptidase activity"/>
    <property type="evidence" value="ECO:0007669"/>
    <property type="project" value="UniProtKB-ARBA"/>
</dbReference>
<feature type="transmembrane region" description="Helical" evidence="2">
    <location>
        <begin position="194"/>
        <end position="217"/>
    </location>
</feature>
<keyword evidence="4" id="KW-0645">Protease</keyword>
<accession>A0A3N2RMR5</accession>
<dbReference type="PANTHER" id="PTHR36435:SF1">
    <property type="entry name" value="CAAX AMINO TERMINAL PROTEASE FAMILY PROTEIN"/>
    <property type="match status" value="1"/>
</dbReference>
<evidence type="ECO:0000313" key="4">
    <source>
        <dbReference type="EMBL" id="ROU08666.1"/>
    </source>
</evidence>
<feature type="compositionally biased region" description="Low complexity" evidence="1">
    <location>
        <begin position="1"/>
        <end position="22"/>
    </location>
</feature>
<dbReference type="AlphaFoldDB" id="A0A3N2RMR5"/>
<keyword evidence="2" id="KW-0812">Transmembrane</keyword>
<evidence type="ECO:0000313" key="5">
    <source>
        <dbReference type="Proteomes" id="UP000275910"/>
    </source>
</evidence>
<feature type="compositionally biased region" description="Pro residues" evidence="1">
    <location>
        <begin position="78"/>
        <end position="89"/>
    </location>
</feature>
<protein>
    <submittedName>
        <fullName evidence="4">CPBP family intramembrane metalloprotease</fullName>
    </submittedName>
</protein>
<feature type="transmembrane region" description="Helical" evidence="2">
    <location>
        <begin position="105"/>
        <end position="132"/>
    </location>
</feature>
<evidence type="ECO:0000256" key="2">
    <source>
        <dbReference type="SAM" id="Phobius"/>
    </source>
</evidence>
<keyword evidence="4" id="KW-0482">Metalloprotease</keyword>
<reference evidence="4 5" key="1">
    <citation type="submission" date="2018-10" db="EMBL/GenBank/DDBJ databases">
        <title>The genome of Lysobacter enzymogenes OH11.</title>
        <authorList>
            <person name="Liu F."/>
            <person name="Zhao Y."/>
            <person name="Qian G."/>
            <person name="Chen Y."/>
            <person name="Xu H."/>
        </authorList>
    </citation>
    <scope>NUCLEOTIDE SEQUENCE [LARGE SCALE GENOMIC DNA]</scope>
    <source>
        <strain evidence="4 5">OH11</strain>
    </source>
</reference>
<dbReference type="Proteomes" id="UP000275910">
    <property type="component" value="Unassembled WGS sequence"/>
</dbReference>
<feature type="compositionally biased region" description="Low complexity" evidence="1">
    <location>
        <begin position="29"/>
        <end position="57"/>
    </location>
</feature>
<dbReference type="EMBL" id="RCTY01000010">
    <property type="protein sequence ID" value="ROU08666.1"/>
    <property type="molecule type" value="Genomic_DNA"/>
</dbReference>
<proteinExistence type="predicted"/>
<keyword evidence="2" id="KW-1133">Transmembrane helix</keyword>
<feature type="region of interest" description="Disordered" evidence="1">
    <location>
        <begin position="1"/>
        <end position="97"/>
    </location>
</feature>
<dbReference type="GO" id="GO:0006508">
    <property type="term" value="P:proteolysis"/>
    <property type="evidence" value="ECO:0007669"/>
    <property type="project" value="UniProtKB-KW"/>
</dbReference>
<feature type="domain" description="CAAX prenyl protease 2/Lysostaphin resistance protein A-like" evidence="3">
    <location>
        <begin position="237"/>
        <end position="336"/>
    </location>
</feature>
<dbReference type="GO" id="GO:0008237">
    <property type="term" value="F:metallopeptidase activity"/>
    <property type="evidence" value="ECO:0007669"/>
    <property type="project" value="UniProtKB-KW"/>
</dbReference>
<feature type="transmembrane region" description="Helical" evidence="2">
    <location>
        <begin position="152"/>
        <end position="173"/>
    </location>
</feature>